<dbReference type="Pfam" id="PF05985">
    <property type="entry name" value="EutC"/>
    <property type="match status" value="1"/>
</dbReference>
<keyword evidence="1 5" id="KW-0846">Cobalamin</keyword>
<protein>
    <recommendedName>
        <fullName evidence="5">Putative ethanolamine ammonia-lyase small subunit</fullName>
        <shortName evidence="5">EAL small subunit</shortName>
        <ecNumber evidence="5">4.3.1.7</ecNumber>
    </recommendedName>
</protein>
<proteinExistence type="inferred from homology"/>
<evidence type="ECO:0000256" key="4">
    <source>
        <dbReference type="ARBA" id="ARBA00024446"/>
    </source>
</evidence>
<comment type="cofactor">
    <cofactor evidence="5">
        <name>adenosylcob(III)alamin</name>
        <dbReference type="ChEBI" id="CHEBI:18408"/>
    </cofactor>
    <text evidence="5">Binds between the large and small subunits.</text>
</comment>
<comment type="similarity">
    <text evidence="5">Belongs to the EutC family.</text>
</comment>
<evidence type="ECO:0000256" key="5">
    <source>
        <dbReference type="HAMAP-Rule" id="MF_00601"/>
    </source>
</evidence>
<keyword evidence="2 5" id="KW-0456">Lyase</keyword>
<dbReference type="OrthoDB" id="203680at2157"/>
<dbReference type="RefSeq" id="WP_138245207.1">
    <property type="nucleotide sequence ID" value="NZ_CP040330.1"/>
</dbReference>
<feature type="binding site" evidence="5">
    <location>
        <position position="160"/>
    </location>
    <ligand>
        <name>adenosylcob(III)alamin</name>
        <dbReference type="ChEBI" id="CHEBI:18408"/>
    </ligand>
</feature>
<dbReference type="GO" id="GO:0008851">
    <property type="term" value="F:ethanolamine ammonia-lyase activity"/>
    <property type="evidence" value="ECO:0007669"/>
    <property type="project" value="UniProtKB-UniRule"/>
</dbReference>
<feature type="compositionally biased region" description="Basic and acidic residues" evidence="6">
    <location>
        <begin position="16"/>
        <end position="28"/>
    </location>
</feature>
<comment type="caution">
    <text evidence="5">Lacks conserved residue(s) required for the propagation of feature annotation.</text>
</comment>
<keyword evidence="4" id="KW-1283">Bacterial microcompartment</keyword>
<gene>
    <name evidence="5" type="primary">eutC</name>
    <name evidence="7" type="ORF">FEJ81_10290</name>
</gene>
<organism evidence="7 8">
    <name type="scientific">Natrinema versiforme</name>
    <dbReference type="NCBI Taxonomy" id="88724"/>
    <lineage>
        <taxon>Archaea</taxon>
        <taxon>Methanobacteriati</taxon>
        <taxon>Methanobacteriota</taxon>
        <taxon>Stenosarchaea group</taxon>
        <taxon>Halobacteria</taxon>
        <taxon>Halobacteriales</taxon>
        <taxon>Natrialbaceae</taxon>
        <taxon>Natrinema</taxon>
    </lineage>
</organism>
<comment type="pathway">
    <text evidence="5">Amine and polyamine degradation; ethanolamine degradation.</text>
</comment>
<dbReference type="EC" id="4.3.1.7" evidence="5"/>
<dbReference type="NCBIfam" id="NF003971">
    <property type="entry name" value="PRK05465.1"/>
    <property type="match status" value="1"/>
</dbReference>
<feature type="binding site" evidence="5">
    <location>
        <position position="181"/>
    </location>
    <ligand>
        <name>adenosylcob(III)alamin</name>
        <dbReference type="ChEBI" id="CHEBI:18408"/>
    </ligand>
</feature>
<comment type="subunit">
    <text evidence="5">The basic unit is a heterodimer which dimerizes to form tetramers. The heterotetramers trimerize; 6 large subunits form a core ring with 6 small subunits projecting outwards.</text>
</comment>
<name>A0A4V1FZR1_9EURY</name>
<dbReference type="InterPro" id="IPR042255">
    <property type="entry name" value="EutC_N"/>
</dbReference>
<dbReference type="Gene3D" id="1.10.30.40">
    <property type="entry name" value="Ethanolamine ammonia-lyase light chain (EutC), N-terminal domain"/>
    <property type="match status" value="1"/>
</dbReference>
<dbReference type="GO" id="GO:0046336">
    <property type="term" value="P:ethanolamine catabolic process"/>
    <property type="evidence" value="ECO:0007669"/>
    <property type="project" value="UniProtKB-UniRule"/>
</dbReference>
<dbReference type="PANTHER" id="PTHR39330">
    <property type="entry name" value="ETHANOLAMINE AMMONIA-LYASE LIGHT CHAIN"/>
    <property type="match status" value="1"/>
</dbReference>
<accession>A0A4V1FZR1</accession>
<keyword evidence="3 5" id="KW-0170">Cobalt</keyword>
<comment type="function">
    <text evidence="5">May catalyze the deamination of various vicinal amino-alcohols to oxo compounds.Would allow this organism to utilize ethanolamine as the sole source of nitrogen and carbon in the presence of external vitamin B12.</text>
</comment>
<evidence type="ECO:0000313" key="7">
    <source>
        <dbReference type="EMBL" id="QCS42726.1"/>
    </source>
</evidence>
<dbReference type="GO" id="GO:0006520">
    <property type="term" value="P:amino acid metabolic process"/>
    <property type="evidence" value="ECO:0007669"/>
    <property type="project" value="InterPro"/>
</dbReference>
<evidence type="ECO:0000256" key="2">
    <source>
        <dbReference type="ARBA" id="ARBA00023239"/>
    </source>
</evidence>
<evidence type="ECO:0000256" key="6">
    <source>
        <dbReference type="SAM" id="MobiDB-lite"/>
    </source>
</evidence>
<dbReference type="PIRSF" id="PIRSF018982">
    <property type="entry name" value="EutC"/>
    <property type="match status" value="1"/>
</dbReference>
<dbReference type="Gene3D" id="3.40.50.11240">
    <property type="entry name" value="Ethanolamine ammonia-lyase light chain (EutC)"/>
    <property type="match status" value="1"/>
</dbReference>
<comment type="catalytic activity">
    <reaction evidence="5">
        <text>ethanolamine = acetaldehyde + NH4(+)</text>
        <dbReference type="Rhea" id="RHEA:15313"/>
        <dbReference type="ChEBI" id="CHEBI:15343"/>
        <dbReference type="ChEBI" id="CHEBI:28938"/>
        <dbReference type="ChEBI" id="CHEBI:57603"/>
        <dbReference type="EC" id="4.3.1.7"/>
    </reaction>
</comment>
<dbReference type="UniPathway" id="UPA00560"/>
<evidence type="ECO:0000256" key="3">
    <source>
        <dbReference type="ARBA" id="ARBA00023285"/>
    </source>
</evidence>
<dbReference type="GeneID" id="40265665"/>
<dbReference type="GO" id="GO:0031419">
    <property type="term" value="F:cobalamin binding"/>
    <property type="evidence" value="ECO:0007669"/>
    <property type="project" value="UniProtKB-UniRule"/>
</dbReference>
<dbReference type="EMBL" id="CP040330">
    <property type="protein sequence ID" value="QCS42726.1"/>
    <property type="molecule type" value="Genomic_DNA"/>
</dbReference>
<dbReference type="KEGG" id="nvr:FEJ81_10290"/>
<dbReference type="AlphaFoldDB" id="A0A4V1FZR1"/>
<feature type="region of interest" description="Disordered" evidence="6">
    <location>
        <begin position="1"/>
        <end position="38"/>
    </location>
</feature>
<dbReference type="InterPro" id="IPR009246">
    <property type="entry name" value="EutC"/>
</dbReference>
<evidence type="ECO:0000313" key="8">
    <source>
        <dbReference type="Proteomes" id="UP000302218"/>
    </source>
</evidence>
<dbReference type="HAMAP" id="MF_00601">
    <property type="entry name" value="EutC"/>
    <property type="match status" value="1"/>
</dbReference>
<evidence type="ECO:0000256" key="1">
    <source>
        <dbReference type="ARBA" id="ARBA00022628"/>
    </source>
</evidence>
<dbReference type="Proteomes" id="UP000302218">
    <property type="component" value="Chromosome"/>
</dbReference>
<dbReference type="GO" id="GO:0009350">
    <property type="term" value="C:ethanolamine ammonia-lyase complex"/>
    <property type="evidence" value="ECO:0007669"/>
    <property type="project" value="UniProtKB-UniRule"/>
</dbReference>
<dbReference type="InterPro" id="IPR042251">
    <property type="entry name" value="EutC_C"/>
</dbReference>
<reference evidence="8" key="1">
    <citation type="submission" date="2019-05" db="EMBL/GenBank/DDBJ databases">
        <title>Genome sequence and methylation pattern of the halophilic Archaeon Natrinema versiforme BOL5-4.</title>
        <authorList>
            <person name="DasSarma P."/>
            <person name="Anton B.P."/>
            <person name="DasSarma S.L."/>
            <person name="Martinez F.L."/>
            <person name="Guzman D."/>
            <person name="Roberts R.J."/>
            <person name="DasSarma S."/>
        </authorList>
    </citation>
    <scope>NUCLEOTIDE SEQUENCE [LARGE SCALE GENOMIC DNA]</scope>
    <source>
        <strain evidence="8">BOL5-4</strain>
    </source>
</reference>
<dbReference type="PANTHER" id="PTHR39330:SF1">
    <property type="entry name" value="ETHANOLAMINE AMMONIA-LYASE SMALL SUBUNIT"/>
    <property type="match status" value="1"/>
</dbReference>
<sequence>MTPNHDRTSGVEGPEDEPRLERIRDAHPSRVGVGRTGSRPRTETLLRFRLDHAKARDAVTTHVPNDLVADLDLVSVRSRAESKTEFLADPSQGRNISEETAERIRADCTMDPEIQIVVSDGLSSTAVETNVPELLPVLRDGLADRGLDVGTPIFVEYGRVDVMDAIGAELGADCCVNLVGERPGLATNESLSAYFVADPERGGATSEKSVISNIHRNGIPPVEAGAEIAAVLEELCEAERGGSERGDP</sequence>